<dbReference type="eggNOG" id="ENOG502S1D7">
    <property type="taxonomic scope" value="Eukaryota"/>
</dbReference>
<dbReference type="RefSeq" id="XP_004509865.1">
    <property type="nucleotide sequence ID" value="XM_004509808.3"/>
</dbReference>
<dbReference type="AlphaFoldDB" id="A0A1S2YTY2"/>
<keyword evidence="1" id="KW-1185">Reference proteome</keyword>
<name>A0A1S2YTY2_CICAR</name>
<dbReference type="PANTHER" id="PTHR35987:SF3">
    <property type="entry name" value="PROTEIN PLASTID REDOX INSENSITIVE 2-LIKE ISOFORM X1"/>
    <property type="match status" value="1"/>
</dbReference>
<sequence>MLLFTSIPTVTLSPSKPLTSKSLILRTPFLILRHYFPCPLSFSSLYAKPISRNTLTCVLRDSPIQQHVYSDPSPEFAVFETNKFKVELFQKLSEDSDEFGDELDAVIDVCAQIFNEFLHKEYGGPGTLLVEPFTDMLVALKKKKLPGASLAARTSLLWAQNHVDEDWKVWNSKLK</sequence>
<protein>
    <submittedName>
        <fullName evidence="2">Protein PLASTID REDOX INSENSITIVE 2, chloroplastic-like</fullName>
    </submittedName>
</protein>
<reference evidence="1" key="1">
    <citation type="journal article" date="2013" name="Nat. Biotechnol.">
        <title>Draft genome sequence of chickpea (Cicer arietinum) provides a resource for trait improvement.</title>
        <authorList>
            <person name="Varshney R.K."/>
            <person name="Song C."/>
            <person name="Saxena R.K."/>
            <person name="Azam S."/>
            <person name="Yu S."/>
            <person name="Sharpe A.G."/>
            <person name="Cannon S."/>
            <person name="Baek J."/>
            <person name="Rosen B.D."/>
            <person name="Tar'an B."/>
            <person name="Millan T."/>
            <person name="Zhang X."/>
            <person name="Ramsay L.D."/>
            <person name="Iwata A."/>
            <person name="Wang Y."/>
            <person name="Nelson W."/>
            <person name="Farmer A.D."/>
            <person name="Gaur P.M."/>
            <person name="Soderlund C."/>
            <person name="Penmetsa R.V."/>
            <person name="Xu C."/>
            <person name="Bharti A.K."/>
            <person name="He W."/>
            <person name="Winter P."/>
            <person name="Zhao S."/>
            <person name="Hane J.K."/>
            <person name="Carrasquilla-Garcia N."/>
            <person name="Condie J.A."/>
            <person name="Upadhyaya H.D."/>
            <person name="Luo M.C."/>
            <person name="Thudi M."/>
            <person name="Gowda C.L."/>
            <person name="Singh N.P."/>
            <person name="Lichtenzveig J."/>
            <person name="Gali K.K."/>
            <person name="Rubio J."/>
            <person name="Nadarajan N."/>
            <person name="Dolezel J."/>
            <person name="Bansal K.C."/>
            <person name="Xu X."/>
            <person name="Edwards D."/>
            <person name="Zhang G."/>
            <person name="Kahl G."/>
            <person name="Gil J."/>
            <person name="Singh K.B."/>
            <person name="Datta S.K."/>
            <person name="Jackson S.A."/>
            <person name="Wang J."/>
            <person name="Cook D.R."/>
        </authorList>
    </citation>
    <scope>NUCLEOTIDE SEQUENCE [LARGE SCALE GENOMIC DNA]</scope>
    <source>
        <strain evidence="1">cv. CDC Frontier</strain>
    </source>
</reference>
<proteinExistence type="predicted"/>
<dbReference type="GO" id="GO:0010468">
    <property type="term" value="P:regulation of gene expression"/>
    <property type="evidence" value="ECO:0007669"/>
    <property type="project" value="InterPro"/>
</dbReference>
<dbReference type="GeneID" id="101502402"/>
<organism evidence="1 2">
    <name type="scientific">Cicer arietinum</name>
    <name type="common">Chickpea</name>
    <name type="synonym">Garbanzo</name>
    <dbReference type="NCBI Taxonomy" id="3827"/>
    <lineage>
        <taxon>Eukaryota</taxon>
        <taxon>Viridiplantae</taxon>
        <taxon>Streptophyta</taxon>
        <taxon>Embryophyta</taxon>
        <taxon>Tracheophyta</taxon>
        <taxon>Spermatophyta</taxon>
        <taxon>Magnoliopsida</taxon>
        <taxon>eudicotyledons</taxon>
        <taxon>Gunneridae</taxon>
        <taxon>Pentapetalae</taxon>
        <taxon>rosids</taxon>
        <taxon>fabids</taxon>
        <taxon>Fabales</taxon>
        <taxon>Fabaceae</taxon>
        <taxon>Papilionoideae</taxon>
        <taxon>50 kb inversion clade</taxon>
        <taxon>NPAAA clade</taxon>
        <taxon>Hologalegina</taxon>
        <taxon>IRL clade</taxon>
        <taxon>Cicereae</taxon>
        <taxon>Cicer</taxon>
    </lineage>
</organism>
<evidence type="ECO:0000313" key="1">
    <source>
        <dbReference type="Proteomes" id="UP000087171"/>
    </source>
</evidence>
<dbReference type="PaxDb" id="3827-XP_004509865.1"/>
<dbReference type="KEGG" id="cam:101502402"/>
<dbReference type="STRING" id="3827.A0A1S2YTY2"/>
<dbReference type="OrthoDB" id="1924990at2759"/>
<reference evidence="2" key="2">
    <citation type="submission" date="2025-08" db="UniProtKB">
        <authorList>
            <consortium name="RefSeq"/>
        </authorList>
    </citation>
    <scope>IDENTIFICATION</scope>
    <source>
        <tissue evidence="2">Etiolated seedlings</tissue>
    </source>
</reference>
<dbReference type="PANTHER" id="PTHR35987">
    <property type="entry name" value="PROTEIN PLASTID REDOX INSENSITIVE 2, CHLOROPLASTIC-RELATED"/>
    <property type="match status" value="1"/>
</dbReference>
<gene>
    <name evidence="2" type="primary">LOC101502402</name>
</gene>
<evidence type="ECO:0000313" key="2">
    <source>
        <dbReference type="RefSeq" id="XP_004509865.1"/>
    </source>
</evidence>
<accession>A0A1S2YTY2</accession>
<dbReference type="Proteomes" id="UP000087171">
    <property type="component" value="Chromosome Ca7"/>
</dbReference>
<dbReference type="InterPro" id="IPR039349">
    <property type="entry name" value="PRIN2"/>
</dbReference>